<comment type="caution">
    <text evidence="1">The sequence shown here is derived from an EMBL/GenBank/DDBJ whole genome shotgun (WGS) entry which is preliminary data.</text>
</comment>
<sequence length="197" mass="22283">MHSHLQWPPKLLDDPITTFSGGTLEVIFEGYLRPVVEPSVLHLKQDFIIVWTVVIWIGRIRYLGYSLPEVLLMTLDLMYTNTSIKATKRDQSANLCGAVTEIGLVKEFSKIQLVLSDLSNPFPEPRDIILQNIMSWGPPDFLLNTVLIVDVSQTLHEPAWLSLASSLYNNRHSTPFVAHDDEIILHEPPAIYGHDLS</sequence>
<protein>
    <submittedName>
        <fullName evidence="1">Uncharacterized protein</fullName>
    </submittedName>
</protein>
<evidence type="ECO:0000313" key="2">
    <source>
        <dbReference type="Proteomes" id="UP001367508"/>
    </source>
</evidence>
<dbReference type="AlphaFoldDB" id="A0AAN9MED3"/>
<reference evidence="1 2" key="1">
    <citation type="submission" date="2024-01" db="EMBL/GenBank/DDBJ databases">
        <title>The genomes of 5 underutilized Papilionoideae crops provide insights into root nodulation and disease resistanc.</title>
        <authorList>
            <person name="Jiang F."/>
        </authorList>
    </citation>
    <scope>NUCLEOTIDE SEQUENCE [LARGE SCALE GENOMIC DNA]</scope>
    <source>
        <strain evidence="1">LVBAO_FW01</strain>
        <tissue evidence="1">Leaves</tissue>
    </source>
</reference>
<dbReference type="Proteomes" id="UP001367508">
    <property type="component" value="Unassembled WGS sequence"/>
</dbReference>
<evidence type="ECO:0000313" key="1">
    <source>
        <dbReference type="EMBL" id="KAK7349793.1"/>
    </source>
</evidence>
<gene>
    <name evidence="1" type="ORF">VNO77_07477</name>
</gene>
<proteinExistence type="predicted"/>
<name>A0AAN9MED3_CANGL</name>
<organism evidence="1 2">
    <name type="scientific">Canavalia gladiata</name>
    <name type="common">Sword bean</name>
    <name type="synonym">Dolichos gladiatus</name>
    <dbReference type="NCBI Taxonomy" id="3824"/>
    <lineage>
        <taxon>Eukaryota</taxon>
        <taxon>Viridiplantae</taxon>
        <taxon>Streptophyta</taxon>
        <taxon>Embryophyta</taxon>
        <taxon>Tracheophyta</taxon>
        <taxon>Spermatophyta</taxon>
        <taxon>Magnoliopsida</taxon>
        <taxon>eudicotyledons</taxon>
        <taxon>Gunneridae</taxon>
        <taxon>Pentapetalae</taxon>
        <taxon>rosids</taxon>
        <taxon>fabids</taxon>
        <taxon>Fabales</taxon>
        <taxon>Fabaceae</taxon>
        <taxon>Papilionoideae</taxon>
        <taxon>50 kb inversion clade</taxon>
        <taxon>NPAAA clade</taxon>
        <taxon>indigoferoid/millettioid clade</taxon>
        <taxon>Phaseoleae</taxon>
        <taxon>Canavalia</taxon>
    </lineage>
</organism>
<accession>A0AAN9MED3</accession>
<dbReference type="EMBL" id="JAYMYQ010000002">
    <property type="protein sequence ID" value="KAK7349793.1"/>
    <property type="molecule type" value="Genomic_DNA"/>
</dbReference>
<keyword evidence="2" id="KW-1185">Reference proteome</keyword>